<dbReference type="Gene3D" id="3.30.420.10">
    <property type="entry name" value="Ribonuclease H-like superfamily/Ribonuclease H"/>
    <property type="match status" value="1"/>
</dbReference>
<protein>
    <submittedName>
        <fullName evidence="11">Unnamed protein product</fullName>
    </submittedName>
</protein>
<feature type="chain" id="PRO_5040732495" evidence="8">
    <location>
        <begin position="20"/>
        <end position="1324"/>
    </location>
</feature>
<evidence type="ECO:0000259" key="10">
    <source>
        <dbReference type="PROSITE" id="PS50994"/>
    </source>
</evidence>
<gene>
    <name evidence="11" type="ORF">Pfra01_000273100</name>
</gene>
<dbReference type="Pfam" id="PF22936">
    <property type="entry name" value="Pol_BBD"/>
    <property type="match status" value="1"/>
</dbReference>
<dbReference type="InterPro" id="IPR036875">
    <property type="entry name" value="Znf_CCHC_sf"/>
</dbReference>
<keyword evidence="6" id="KW-0479">Metal-binding</keyword>
<dbReference type="Pfam" id="PF00098">
    <property type="entry name" value="zf-CCHC"/>
    <property type="match status" value="1"/>
</dbReference>
<evidence type="ECO:0000256" key="7">
    <source>
        <dbReference type="SAM" id="MobiDB-lite"/>
    </source>
</evidence>
<name>A0A9W6WXB3_9STRA</name>
<dbReference type="PANTHER" id="PTHR11439:SF440">
    <property type="entry name" value="INTEGRASE CATALYTIC DOMAIN-CONTAINING PROTEIN"/>
    <property type="match status" value="1"/>
</dbReference>
<feature type="region of interest" description="Disordered" evidence="7">
    <location>
        <begin position="52"/>
        <end position="80"/>
    </location>
</feature>
<evidence type="ECO:0000256" key="8">
    <source>
        <dbReference type="SAM" id="SignalP"/>
    </source>
</evidence>
<dbReference type="Pfam" id="PF07727">
    <property type="entry name" value="RVT_2"/>
    <property type="match status" value="2"/>
</dbReference>
<dbReference type="InterPro" id="IPR031825">
    <property type="entry name" value="RXLR"/>
</dbReference>
<keyword evidence="6" id="KW-0863">Zinc-finger</keyword>
<dbReference type="Gene3D" id="4.10.60.10">
    <property type="entry name" value="Zinc finger, CCHC-type"/>
    <property type="match status" value="1"/>
</dbReference>
<dbReference type="InterPro" id="IPR036397">
    <property type="entry name" value="RNaseH_sf"/>
</dbReference>
<dbReference type="PROSITE" id="PS50158">
    <property type="entry name" value="ZF_CCHC"/>
    <property type="match status" value="1"/>
</dbReference>
<dbReference type="Pfam" id="PF00665">
    <property type="entry name" value="rve"/>
    <property type="match status" value="1"/>
</dbReference>
<feature type="domain" description="Integrase catalytic" evidence="10">
    <location>
        <begin position="459"/>
        <end position="561"/>
    </location>
</feature>
<feature type="compositionally biased region" description="Acidic residues" evidence="7">
    <location>
        <begin position="53"/>
        <end position="62"/>
    </location>
</feature>
<sequence>MRFCQVLVAVAASFLFTTEAPLTSTDSNQAKIDKVASLGGPSHRLLRAHYSVEEDEEDDSDEERAGGGPQLGTLHKTRNASPGTIMMTTKRAEVRLGSGNYFHWEYNMRMTLARKGLLAHVQEVKVESKITEAWLVNDAKALGIIAQGLELQHQTKIRSATRAIQARGTLREFYNRTTLHNRVTMTRRLHEFKMDDGASMAKHLDAFDELVYELISSIIENAKDITLIEVKEKLLKEYKRLEKKNAVTERALKVSAGRLKGGKGNGRKWNSPKKNAGDFRGRCFKCNQPGHMKRDCLVRNAGGDDDAVFAVGTERLDGWLIDSGATAHMTPHRSDLLEYEGLGASMEVTIADGKKLTVAGRGTVHLLGLDQKRIEMVDILHIPGLDRRLLSVGKLAERGLNVEFQRSSCVIWGNASAIASGKKVGKAYVLDCDQEKRGSSSTLGLTASGSFGTPGKQTVAAFPSRSGTKTSRVLELAHTEVMGTPSKGGAKYILTFVDDFSRYVVAYFLKKKSEVASKFKEFMRFYEKQWGEGLMCLRSDNGTVYVNKYVTRICTLNGIMHQRTGVPTEWWAEAVSTAVYLIKRSTNTLHTTVTPYELGFKVKPALEHLSVFGSHGYAHIDKAKRTKLEPKSFRCMFLGYAENVKGYRVFDLDASKVKVVRSVKLDEREVDSIYETQPVRNGTVVHLSKDGHDVVVPAPVERQPVVEEPMEGVENDAPDEPMESTEPEQDSTPPLLLAEVRPAPTGLELAPYRAPPTMFEDDQVVFYPQVNRSRRARETVFVLEDGTDAEEERKSEGSDGPPSPKRARIDEDGLIAEAVLAYAASIGNAVDIPTTYAQAMVSDEAAQWREAMDAELLSHDRNGTWTMVPRGTANRTIGCRWVFAKKPDQYGRVVRYKARLVAKAFKQKYGVDFFDTYSPVANMNSIRVVLSVCAAYETLRTTSVQLNKAIYGLKQAASAWNKTIHRVFLGKGFKSCGADQCVYVKRSKNGSIYVCIYVDDMIIAAKTSEEIRVVKDALKNAFKMKELGLAKFILGMEIDHDMTAGTLMIKQTRYIDDVVERFGQENAKPVDNPCAAELKLSKSQSPGTEAERNAMRLKPYRSLVGCLLYITTCTRPDIAFVVTQLSRFLENPGQQHWNVAVRVLRYLKSTHQHGIVYQGGTGSVTLKAYSDADWGTNLDDRRSVSSVMVMIGNAPVVFKSKFQRTVVLSSAEAEYMALSLCVQEVLWTRAMLTDMGVLQRNATTIWEDNQGAIALAQNAGYHARTKHVDIRHHFIRENVERGTVKVEYVDTKNQLADILTKGLETKTLKFLRNGNGIKDKVTVP</sequence>
<dbReference type="EMBL" id="BSXT01000219">
    <property type="protein sequence ID" value="GMF21155.1"/>
    <property type="molecule type" value="Genomic_DNA"/>
</dbReference>
<dbReference type="InterPro" id="IPR054722">
    <property type="entry name" value="PolX-like_BBD"/>
</dbReference>
<dbReference type="GO" id="GO:0004190">
    <property type="term" value="F:aspartic-type endopeptidase activity"/>
    <property type="evidence" value="ECO:0007669"/>
    <property type="project" value="UniProtKB-KW"/>
</dbReference>
<proteinExistence type="inferred from homology"/>
<reference evidence="11" key="1">
    <citation type="submission" date="2023-04" db="EMBL/GenBank/DDBJ databases">
        <title>Phytophthora fragariaefolia NBRC 109709.</title>
        <authorList>
            <person name="Ichikawa N."/>
            <person name="Sato H."/>
            <person name="Tonouchi N."/>
        </authorList>
    </citation>
    <scope>NUCLEOTIDE SEQUENCE</scope>
    <source>
        <strain evidence="11">NBRC 109709</strain>
    </source>
</reference>
<keyword evidence="5" id="KW-0645">Protease</keyword>
<evidence type="ECO:0000256" key="5">
    <source>
        <dbReference type="ARBA" id="ARBA00022750"/>
    </source>
</evidence>
<dbReference type="PANTHER" id="PTHR11439">
    <property type="entry name" value="GAG-POL-RELATED RETROTRANSPOSON"/>
    <property type="match status" value="1"/>
</dbReference>
<dbReference type="InterPro" id="IPR001878">
    <property type="entry name" value="Znf_CCHC"/>
</dbReference>
<organism evidence="11 12">
    <name type="scientific">Phytophthora fragariaefolia</name>
    <dbReference type="NCBI Taxonomy" id="1490495"/>
    <lineage>
        <taxon>Eukaryota</taxon>
        <taxon>Sar</taxon>
        <taxon>Stramenopiles</taxon>
        <taxon>Oomycota</taxon>
        <taxon>Peronosporomycetes</taxon>
        <taxon>Peronosporales</taxon>
        <taxon>Peronosporaceae</taxon>
        <taxon>Phytophthora</taxon>
    </lineage>
</organism>
<evidence type="ECO:0000256" key="1">
    <source>
        <dbReference type="ARBA" id="ARBA00004613"/>
    </source>
</evidence>
<dbReference type="PROSITE" id="PS50994">
    <property type="entry name" value="INTEGRASE"/>
    <property type="match status" value="1"/>
</dbReference>
<evidence type="ECO:0000256" key="2">
    <source>
        <dbReference type="ARBA" id="ARBA00010400"/>
    </source>
</evidence>
<comment type="caution">
    <text evidence="11">The sequence shown here is derived from an EMBL/GenBank/DDBJ whole genome shotgun (WGS) entry which is preliminary data.</text>
</comment>
<dbReference type="SUPFAM" id="SSF57756">
    <property type="entry name" value="Retrovirus zinc finger-like domains"/>
    <property type="match status" value="1"/>
</dbReference>
<evidence type="ECO:0000256" key="4">
    <source>
        <dbReference type="ARBA" id="ARBA00022729"/>
    </source>
</evidence>
<evidence type="ECO:0000259" key="9">
    <source>
        <dbReference type="PROSITE" id="PS50158"/>
    </source>
</evidence>
<dbReference type="InterPro" id="IPR057670">
    <property type="entry name" value="SH3_retrovirus"/>
</dbReference>
<comment type="similarity">
    <text evidence="2">Belongs to the RxLR effector family.</text>
</comment>
<dbReference type="InterPro" id="IPR043502">
    <property type="entry name" value="DNA/RNA_pol_sf"/>
</dbReference>
<dbReference type="InterPro" id="IPR013103">
    <property type="entry name" value="RVT_2"/>
</dbReference>
<keyword evidence="5" id="KW-0064">Aspartyl protease</keyword>
<dbReference type="Pfam" id="PF16810">
    <property type="entry name" value="RXLR"/>
    <property type="match status" value="1"/>
</dbReference>
<dbReference type="OrthoDB" id="166608at2759"/>
<dbReference type="Proteomes" id="UP001165121">
    <property type="component" value="Unassembled WGS sequence"/>
</dbReference>
<dbReference type="CDD" id="cd09272">
    <property type="entry name" value="RNase_HI_RT_Ty1"/>
    <property type="match status" value="1"/>
</dbReference>
<dbReference type="Pfam" id="PF14223">
    <property type="entry name" value="Retrotran_gag_2"/>
    <property type="match status" value="1"/>
</dbReference>
<accession>A0A9W6WXB3</accession>
<keyword evidence="3" id="KW-0964">Secreted</keyword>
<evidence type="ECO:0000256" key="3">
    <source>
        <dbReference type="ARBA" id="ARBA00022525"/>
    </source>
</evidence>
<dbReference type="SUPFAM" id="SSF53098">
    <property type="entry name" value="Ribonuclease H-like"/>
    <property type="match status" value="1"/>
</dbReference>
<feature type="region of interest" description="Disordered" evidence="7">
    <location>
        <begin position="781"/>
        <end position="807"/>
    </location>
</feature>
<feature type="compositionally biased region" description="Acidic residues" evidence="7">
    <location>
        <begin position="708"/>
        <end position="729"/>
    </location>
</feature>
<evidence type="ECO:0000313" key="11">
    <source>
        <dbReference type="EMBL" id="GMF21155.1"/>
    </source>
</evidence>
<dbReference type="SUPFAM" id="SSF56672">
    <property type="entry name" value="DNA/RNA polymerases"/>
    <property type="match status" value="1"/>
</dbReference>
<dbReference type="Pfam" id="PF25597">
    <property type="entry name" value="SH3_retrovirus"/>
    <property type="match status" value="1"/>
</dbReference>
<dbReference type="GO" id="GO:0008270">
    <property type="term" value="F:zinc ion binding"/>
    <property type="evidence" value="ECO:0007669"/>
    <property type="project" value="UniProtKB-KW"/>
</dbReference>
<feature type="signal peptide" evidence="8">
    <location>
        <begin position="1"/>
        <end position="19"/>
    </location>
</feature>
<keyword evidence="5" id="KW-0378">Hydrolase</keyword>
<dbReference type="GO" id="GO:0015074">
    <property type="term" value="P:DNA integration"/>
    <property type="evidence" value="ECO:0007669"/>
    <property type="project" value="InterPro"/>
</dbReference>
<dbReference type="InterPro" id="IPR001584">
    <property type="entry name" value="Integrase_cat-core"/>
</dbReference>
<dbReference type="SMART" id="SM00343">
    <property type="entry name" value="ZnF_C2HC"/>
    <property type="match status" value="1"/>
</dbReference>
<evidence type="ECO:0000313" key="12">
    <source>
        <dbReference type="Proteomes" id="UP001165121"/>
    </source>
</evidence>
<dbReference type="InterPro" id="IPR012337">
    <property type="entry name" value="RNaseH-like_sf"/>
</dbReference>
<dbReference type="GO" id="GO:0003676">
    <property type="term" value="F:nucleic acid binding"/>
    <property type="evidence" value="ECO:0007669"/>
    <property type="project" value="InterPro"/>
</dbReference>
<feature type="region of interest" description="Disordered" evidence="7">
    <location>
        <begin position="701"/>
        <end position="734"/>
    </location>
</feature>
<keyword evidence="6" id="KW-0862">Zinc</keyword>
<evidence type="ECO:0000256" key="6">
    <source>
        <dbReference type="PROSITE-ProRule" id="PRU00047"/>
    </source>
</evidence>
<feature type="domain" description="CCHC-type" evidence="9">
    <location>
        <begin position="282"/>
        <end position="296"/>
    </location>
</feature>
<keyword evidence="12" id="KW-1185">Reference proteome</keyword>
<keyword evidence="4 8" id="KW-0732">Signal</keyword>
<comment type="subcellular location">
    <subcellularLocation>
        <location evidence="1">Secreted</location>
    </subcellularLocation>
</comment>